<gene>
    <name evidence="2" type="ORF">SLOPH_1156</name>
</gene>
<evidence type="ECO:0000256" key="1">
    <source>
        <dbReference type="SAM" id="MobiDB-lite"/>
    </source>
</evidence>
<evidence type="ECO:0000313" key="2">
    <source>
        <dbReference type="EMBL" id="EPR78438.1"/>
    </source>
</evidence>
<dbReference type="VEuPathDB" id="MicrosporidiaDB:SLOPH_1156"/>
<accession>S7XR47</accession>
<dbReference type="InParanoid" id="S7XR47"/>
<protein>
    <submittedName>
        <fullName evidence="2">Uncharacterized protein</fullName>
    </submittedName>
</protein>
<reference evidence="3" key="1">
    <citation type="journal article" date="2013" name="PLoS Genet.">
        <title>The genome of Spraguea lophii and the basis of host-microsporidian interactions.</title>
        <authorList>
            <person name="Campbell S.E."/>
            <person name="Williams T.A."/>
            <person name="Yousuf A."/>
            <person name="Soanes D.M."/>
            <person name="Paszkiewicz K.H."/>
            <person name="Williams B.A.P."/>
        </authorList>
    </citation>
    <scope>NUCLEOTIDE SEQUENCE [LARGE SCALE GENOMIC DNA]</scope>
    <source>
        <strain evidence="3">42_110</strain>
    </source>
</reference>
<dbReference type="Proteomes" id="UP000014978">
    <property type="component" value="Unassembled WGS sequence"/>
</dbReference>
<name>S7XR47_SPRLO</name>
<proteinExistence type="predicted"/>
<comment type="caution">
    <text evidence="2">The sequence shown here is derived from an EMBL/GenBank/DDBJ whole genome shotgun (WGS) entry which is preliminary data.</text>
</comment>
<organism evidence="2 3">
    <name type="scientific">Spraguea lophii (strain 42_110)</name>
    <name type="common">Microsporidian parasite</name>
    <dbReference type="NCBI Taxonomy" id="1358809"/>
    <lineage>
        <taxon>Eukaryota</taxon>
        <taxon>Fungi</taxon>
        <taxon>Fungi incertae sedis</taxon>
        <taxon>Microsporidia</taxon>
        <taxon>Spragueidae</taxon>
        <taxon>Spraguea</taxon>
    </lineage>
</organism>
<dbReference type="AlphaFoldDB" id="S7XR47"/>
<dbReference type="EMBL" id="ATCN01000786">
    <property type="protein sequence ID" value="EPR78438.1"/>
    <property type="molecule type" value="Genomic_DNA"/>
</dbReference>
<dbReference type="HOGENOM" id="CLU_1476057_0_0_1"/>
<feature type="compositionally biased region" description="Polar residues" evidence="1">
    <location>
        <begin position="105"/>
        <end position="142"/>
    </location>
</feature>
<sequence>MIGNNEQRLIKDIGYKFLLPENSFPKKSFPNLKYFLKIRKSVDSIGELYFFNSISDDLSVSVMDDKTLKEIQNSIKSTKGPSSAFLNYLLSKVLPYNPNDPPAQSKLSETDTNTAGSEEVTQPSKTNETTQSLKTKETTQSSEIKESTESKNKIEQEVTKNKFNDMTYSLIYLPMLLTTFFAL</sequence>
<feature type="region of interest" description="Disordered" evidence="1">
    <location>
        <begin position="99"/>
        <end position="153"/>
    </location>
</feature>
<feature type="compositionally biased region" description="Basic and acidic residues" evidence="1">
    <location>
        <begin position="143"/>
        <end position="153"/>
    </location>
</feature>
<keyword evidence="3" id="KW-1185">Reference proteome</keyword>
<evidence type="ECO:0000313" key="3">
    <source>
        <dbReference type="Proteomes" id="UP000014978"/>
    </source>
</evidence>